<evidence type="ECO:0008006" key="3">
    <source>
        <dbReference type="Google" id="ProtNLM"/>
    </source>
</evidence>
<reference evidence="2" key="1">
    <citation type="submission" date="2017-01" db="EMBL/GenBank/DDBJ databases">
        <title>Novel pathways for hydrocarbon cycling and metabolic interdependencies in hydrothermal sediment communities.</title>
        <authorList>
            <person name="Dombrowski N."/>
            <person name="Seitz K."/>
            <person name="Teske A."/>
            <person name="Baker B."/>
        </authorList>
    </citation>
    <scope>NUCLEOTIDE SEQUENCE [LARGE SCALE GENOMIC DNA]</scope>
</reference>
<dbReference type="InterPro" id="IPR023811">
    <property type="entry name" value="CHP04076"/>
</dbReference>
<comment type="caution">
    <text evidence="1">The sequence shown here is derived from an EMBL/GenBank/DDBJ whole genome shotgun (WGS) entry which is preliminary data.</text>
</comment>
<dbReference type="NCBIfam" id="TIGR04076">
    <property type="entry name" value="TIGR04076 family protein"/>
    <property type="match status" value="1"/>
</dbReference>
<dbReference type="EMBL" id="MUKB01000002">
    <property type="protein sequence ID" value="OPX18633.1"/>
    <property type="molecule type" value="Genomic_DNA"/>
</dbReference>
<name>A0A1V4QGZ8_UNCW3</name>
<dbReference type="AlphaFoldDB" id="A0A1V4QGZ8"/>
<proteinExistence type="predicted"/>
<protein>
    <recommendedName>
        <fullName evidence="3">TIGR04076 family protein</fullName>
    </recommendedName>
</protein>
<gene>
    <name evidence="1" type="ORF">BXT86_00140</name>
</gene>
<evidence type="ECO:0000313" key="1">
    <source>
        <dbReference type="EMBL" id="OPX18633.1"/>
    </source>
</evidence>
<sequence length="91" mass="10076">MDLQIEVVEIRGECPVFKKGDSFKILDGYRLKSDIELCLHSLSAIMPYYVALSRGISPAELGLGKDACFVQCLDPCEYTKGGTVIFKITNL</sequence>
<organism evidence="1 2">
    <name type="scientific">candidate division WOR-3 bacterium 4484_100</name>
    <dbReference type="NCBI Taxonomy" id="1936077"/>
    <lineage>
        <taxon>Bacteria</taxon>
        <taxon>Bacteria division WOR-3</taxon>
    </lineage>
</organism>
<accession>A0A1V4QGZ8</accession>
<evidence type="ECO:0000313" key="2">
    <source>
        <dbReference type="Proteomes" id="UP000191663"/>
    </source>
</evidence>
<dbReference type="Proteomes" id="UP000191663">
    <property type="component" value="Unassembled WGS sequence"/>
</dbReference>